<reference evidence="6" key="1">
    <citation type="submission" date="2023-07" db="EMBL/GenBank/DDBJ databases">
        <title>Novel Mycoplasma species identified in domestic and wild animals.</title>
        <authorList>
            <person name="Volokhov D.V."/>
            <person name="Furtak V.A."/>
            <person name="Zagorodnyaya T.A."/>
        </authorList>
    </citation>
    <scope>NUCLEOTIDE SEQUENCE [LARGE SCALE GENOMIC DNA]</scope>
    <source>
        <strain evidence="6">92-19</strain>
    </source>
</reference>
<evidence type="ECO:0000259" key="4">
    <source>
        <dbReference type="PROSITE" id="PS51186"/>
    </source>
</evidence>
<gene>
    <name evidence="5" type="ORF">N7603_05245</name>
</gene>
<dbReference type="EMBL" id="JAOEGN010000008">
    <property type="protein sequence ID" value="MCU0105057.1"/>
    <property type="molecule type" value="Genomic_DNA"/>
</dbReference>
<proteinExistence type="inferred from homology"/>
<dbReference type="PANTHER" id="PTHR43792">
    <property type="entry name" value="GNAT FAMILY, PUTATIVE (AFU_ORTHOLOGUE AFUA_3G00765)-RELATED-RELATED"/>
    <property type="match status" value="1"/>
</dbReference>
<dbReference type="Pfam" id="PF13302">
    <property type="entry name" value="Acetyltransf_3"/>
    <property type="match status" value="1"/>
</dbReference>
<keyword evidence="6" id="KW-1185">Reference proteome</keyword>
<dbReference type="InterPro" id="IPR016181">
    <property type="entry name" value="Acyl_CoA_acyltransferase"/>
</dbReference>
<comment type="caution">
    <text evidence="5">The sequence shown here is derived from an EMBL/GenBank/DDBJ whole genome shotgun (WGS) entry which is preliminary data.</text>
</comment>
<evidence type="ECO:0000313" key="5">
    <source>
        <dbReference type="EMBL" id="MCU0105057.1"/>
    </source>
</evidence>
<dbReference type="RefSeq" id="WP_262096320.1">
    <property type="nucleotide sequence ID" value="NZ_JAOEGN010000008.1"/>
</dbReference>
<accession>A0ABT2PVU1</accession>
<dbReference type="SUPFAM" id="SSF55729">
    <property type="entry name" value="Acyl-CoA N-acyltransferases (Nat)"/>
    <property type="match status" value="1"/>
</dbReference>
<evidence type="ECO:0000256" key="3">
    <source>
        <dbReference type="ARBA" id="ARBA00038502"/>
    </source>
</evidence>
<comment type="similarity">
    <text evidence="3">Belongs to the acetyltransferase family. RimJ subfamily.</text>
</comment>
<dbReference type="InterPro" id="IPR000182">
    <property type="entry name" value="GNAT_dom"/>
</dbReference>
<keyword evidence="2" id="KW-0012">Acyltransferase</keyword>
<dbReference type="PANTHER" id="PTHR43792:SF8">
    <property type="entry name" value="[RIBOSOMAL PROTEIN US5]-ALANINE N-ACETYLTRANSFERASE"/>
    <property type="match status" value="1"/>
</dbReference>
<feature type="domain" description="N-acetyltransferase" evidence="4">
    <location>
        <begin position="9"/>
        <end position="174"/>
    </location>
</feature>
<dbReference type="Proteomes" id="UP001209076">
    <property type="component" value="Unassembled WGS sequence"/>
</dbReference>
<keyword evidence="1" id="KW-0808">Transferase</keyword>
<dbReference type="Gene3D" id="3.40.630.30">
    <property type="match status" value="1"/>
</dbReference>
<organism evidence="5 6">
    <name type="scientific">Paracholeplasma vituli</name>
    <dbReference type="NCBI Taxonomy" id="69473"/>
    <lineage>
        <taxon>Bacteria</taxon>
        <taxon>Bacillati</taxon>
        <taxon>Mycoplasmatota</taxon>
        <taxon>Mollicutes</taxon>
        <taxon>Acholeplasmatales</taxon>
        <taxon>Acholeplasmataceae</taxon>
        <taxon>Paracholeplasma</taxon>
    </lineage>
</organism>
<evidence type="ECO:0000256" key="1">
    <source>
        <dbReference type="ARBA" id="ARBA00022679"/>
    </source>
</evidence>
<evidence type="ECO:0000256" key="2">
    <source>
        <dbReference type="ARBA" id="ARBA00023315"/>
    </source>
</evidence>
<dbReference type="PROSITE" id="PS51186">
    <property type="entry name" value="GNAT"/>
    <property type="match status" value="1"/>
</dbReference>
<evidence type="ECO:0000313" key="6">
    <source>
        <dbReference type="Proteomes" id="UP001209076"/>
    </source>
</evidence>
<dbReference type="InterPro" id="IPR051531">
    <property type="entry name" value="N-acetyltransferase"/>
</dbReference>
<name>A0ABT2PVU1_9MOLU</name>
<sequence>MDRIVTKRLVLRPLVLEDAKAMYDYAKLDEVGPKAGWTPHKTVEESLHVIQNMLHSNEVWGITLKGEDTLIGTIGLHAEGDLGAETKSLGYVLHPKYHNQGLMTEAALAIILYGFEQTDLQTIRCGHFIENHPSKRVIEKCGFVFQNEAIKEFKLFGIAVNMRVAEYEITKTMYKENQLLWQQH</sequence>
<protein>
    <submittedName>
        <fullName evidence="5">GNAT family N-acetyltransferase</fullName>
    </submittedName>
</protein>